<evidence type="ECO:0000313" key="6">
    <source>
        <dbReference type="Proteomes" id="UP001243846"/>
    </source>
</evidence>
<dbReference type="Proteomes" id="UP001243846">
    <property type="component" value="Unassembled WGS sequence"/>
</dbReference>
<gene>
    <name evidence="5" type="ORF">QWZ10_06580</name>
</gene>
<evidence type="ECO:0000313" key="5">
    <source>
        <dbReference type="EMBL" id="MDN3711574.1"/>
    </source>
</evidence>
<keyword evidence="6" id="KW-1185">Reference proteome</keyword>
<dbReference type="Pfam" id="PF00072">
    <property type="entry name" value="Response_reg"/>
    <property type="match status" value="1"/>
</dbReference>
<keyword evidence="1" id="KW-0597">Phosphoprotein</keyword>
<dbReference type="PANTHER" id="PTHR44591:SF3">
    <property type="entry name" value="RESPONSE REGULATORY DOMAIN-CONTAINING PROTEIN"/>
    <property type="match status" value="1"/>
</dbReference>
<feature type="region of interest" description="Disordered" evidence="3">
    <location>
        <begin position="125"/>
        <end position="145"/>
    </location>
</feature>
<comment type="caution">
    <text evidence="5">The sequence shown here is derived from an EMBL/GenBank/DDBJ whole genome shotgun (WGS) entry which is preliminary data.</text>
</comment>
<evidence type="ECO:0000256" key="3">
    <source>
        <dbReference type="SAM" id="MobiDB-lite"/>
    </source>
</evidence>
<sequence>MTEKIMVVDGVPTNRIVMKVRLSAAAHEVQTLASGSDALERLRQELPRAVIIGASLPDRSTVKLCRDIRNMPGCSHLPILLQVDAGERLAALDAGASAILDPQDDDQALFARIRSLLRQSSLLATPGEDLSSRRPPPSERSRQTGARAVFVADQVGTALAWRYALHDLIPCDITICDPERALAEAQSGPATDLYVISADIQRNGDGLRLLSELQARPFSRDAAFLVALRPERAEAMGVALDLGAGDVLPI</sequence>
<dbReference type="EMBL" id="JAUFRC010000001">
    <property type="protein sequence ID" value="MDN3711574.1"/>
    <property type="molecule type" value="Genomic_DNA"/>
</dbReference>
<evidence type="ECO:0000256" key="1">
    <source>
        <dbReference type="ARBA" id="ARBA00022553"/>
    </source>
</evidence>
<dbReference type="InterPro" id="IPR011006">
    <property type="entry name" value="CheY-like_superfamily"/>
</dbReference>
<accession>A0ABT8D452</accession>
<dbReference type="InterPro" id="IPR001789">
    <property type="entry name" value="Sig_transdc_resp-reg_receiver"/>
</dbReference>
<dbReference type="RefSeq" id="WP_377785822.1">
    <property type="nucleotide sequence ID" value="NZ_JBHUOC010000001.1"/>
</dbReference>
<comment type="caution">
    <text evidence="2">Lacks conserved residue(s) required for the propagation of feature annotation.</text>
</comment>
<feature type="domain" description="Response regulatory" evidence="4">
    <location>
        <begin position="4"/>
        <end position="117"/>
    </location>
</feature>
<organism evidence="5 6">
    <name type="scientific">Paracoccus cavernae</name>
    <dbReference type="NCBI Taxonomy" id="1571207"/>
    <lineage>
        <taxon>Bacteria</taxon>
        <taxon>Pseudomonadati</taxon>
        <taxon>Pseudomonadota</taxon>
        <taxon>Alphaproteobacteria</taxon>
        <taxon>Rhodobacterales</taxon>
        <taxon>Paracoccaceae</taxon>
        <taxon>Paracoccus</taxon>
    </lineage>
</organism>
<proteinExistence type="predicted"/>
<dbReference type="Gene3D" id="3.40.50.2300">
    <property type="match status" value="1"/>
</dbReference>
<dbReference type="SMART" id="SM00448">
    <property type="entry name" value="REC"/>
    <property type="match status" value="1"/>
</dbReference>
<dbReference type="PROSITE" id="PS50110">
    <property type="entry name" value="RESPONSE_REGULATORY"/>
    <property type="match status" value="1"/>
</dbReference>
<reference evidence="6" key="1">
    <citation type="journal article" date="2019" name="Int. J. Syst. Evol. Microbiol.">
        <title>The Global Catalogue of Microorganisms (GCM) 10K type strain sequencing project: providing services to taxonomists for standard genome sequencing and annotation.</title>
        <authorList>
            <consortium name="The Broad Institute Genomics Platform"/>
            <consortium name="The Broad Institute Genome Sequencing Center for Infectious Disease"/>
            <person name="Wu L."/>
            <person name="Ma J."/>
        </authorList>
    </citation>
    <scope>NUCLEOTIDE SEQUENCE [LARGE SCALE GENOMIC DNA]</scope>
    <source>
        <strain evidence="6">CECT 8482</strain>
    </source>
</reference>
<name>A0ABT8D452_9RHOB</name>
<evidence type="ECO:0000259" key="4">
    <source>
        <dbReference type="PROSITE" id="PS50110"/>
    </source>
</evidence>
<evidence type="ECO:0000256" key="2">
    <source>
        <dbReference type="PROSITE-ProRule" id="PRU00169"/>
    </source>
</evidence>
<feature type="compositionally biased region" description="Basic and acidic residues" evidence="3">
    <location>
        <begin position="130"/>
        <end position="142"/>
    </location>
</feature>
<dbReference type="PANTHER" id="PTHR44591">
    <property type="entry name" value="STRESS RESPONSE REGULATOR PROTEIN 1"/>
    <property type="match status" value="1"/>
</dbReference>
<protein>
    <submittedName>
        <fullName evidence="5">Response regulator</fullName>
    </submittedName>
</protein>
<dbReference type="SUPFAM" id="SSF52172">
    <property type="entry name" value="CheY-like"/>
    <property type="match status" value="1"/>
</dbReference>
<dbReference type="InterPro" id="IPR050595">
    <property type="entry name" value="Bact_response_regulator"/>
</dbReference>